<reference evidence="1" key="1">
    <citation type="journal article" date="2014" name="Front. Microbiol.">
        <title>High frequency of phylogenetically diverse reductive dehalogenase-homologous genes in deep subseafloor sedimentary metagenomes.</title>
        <authorList>
            <person name="Kawai M."/>
            <person name="Futagami T."/>
            <person name="Toyoda A."/>
            <person name="Takaki Y."/>
            <person name="Nishi S."/>
            <person name="Hori S."/>
            <person name="Arai W."/>
            <person name="Tsubouchi T."/>
            <person name="Morono Y."/>
            <person name="Uchiyama I."/>
            <person name="Ito T."/>
            <person name="Fujiyama A."/>
            <person name="Inagaki F."/>
            <person name="Takami H."/>
        </authorList>
    </citation>
    <scope>NUCLEOTIDE SEQUENCE</scope>
    <source>
        <strain evidence="1">Expedition CK06-06</strain>
    </source>
</reference>
<gene>
    <name evidence="1" type="ORF">S03H2_13621</name>
</gene>
<name>X1GAM3_9ZZZZ</name>
<organism evidence="1">
    <name type="scientific">marine sediment metagenome</name>
    <dbReference type="NCBI Taxonomy" id="412755"/>
    <lineage>
        <taxon>unclassified sequences</taxon>
        <taxon>metagenomes</taxon>
        <taxon>ecological metagenomes</taxon>
    </lineage>
</organism>
<accession>X1GAM3</accession>
<proteinExistence type="predicted"/>
<protein>
    <submittedName>
        <fullName evidence="1">Uncharacterized protein</fullName>
    </submittedName>
</protein>
<comment type="caution">
    <text evidence="1">The sequence shown here is derived from an EMBL/GenBank/DDBJ whole genome shotgun (WGS) entry which is preliminary data.</text>
</comment>
<dbReference type="AlphaFoldDB" id="X1GAM3"/>
<dbReference type="EMBL" id="BARU01006911">
    <property type="protein sequence ID" value="GAH38629.1"/>
    <property type="molecule type" value="Genomic_DNA"/>
</dbReference>
<feature type="non-terminal residue" evidence="1">
    <location>
        <position position="1"/>
    </location>
</feature>
<sequence>IFAQDYNTVLFEFEKMITVYTKTFNTEFEKFKKILIKRKEIIYPQEIKLIQERIDMINEKYVRWRSGLEAFVRKASSTLLKKQGFTLKKYKSLSVSTEKREDIKFFEEDPEVIDLISNFNRWVKLFNELELKYGNIIFYQKRLIINEDNKEDRKKLEELLAKLHLV</sequence>
<evidence type="ECO:0000313" key="1">
    <source>
        <dbReference type="EMBL" id="GAH38629.1"/>
    </source>
</evidence>